<feature type="domain" description="Enoyl reductase (ER)" evidence="5">
    <location>
        <begin position="13"/>
        <end position="367"/>
    </location>
</feature>
<dbReference type="GeneID" id="28974048"/>
<dbReference type="InterPro" id="IPR013149">
    <property type="entry name" value="ADH-like_C"/>
</dbReference>
<protein>
    <recommendedName>
        <fullName evidence="5">Enoyl reductase (ER) domain-containing protein</fullName>
    </recommendedName>
</protein>
<evidence type="ECO:0000256" key="2">
    <source>
        <dbReference type="ARBA" id="ARBA00022833"/>
    </source>
</evidence>
<dbReference type="SUPFAM" id="SSF50129">
    <property type="entry name" value="GroES-like"/>
    <property type="match status" value="1"/>
</dbReference>
<dbReference type="Pfam" id="PF00107">
    <property type="entry name" value="ADH_zinc_N"/>
    <property type="match status" value="1"/>
</dbReference>
<evidence type="ECO:0000313" key="7">
    <source>
        <dbReference type="Proteomes" id="UP000053890"/>
    </source>
</evidence>
<accession>A0A0P9FAH1</accession>
<dbReference type="GO" id="GO:0016491">
    <property type="term" value="F:oxidoreductase activity"/>
    <property type="evidence" value="ECO:0007669"/>
    <property type="project" value="UniProtKB-KW"/>
</dbReference>
<sequence>MAPASMRAMRYHGKPELVLDDVSLPQLKPGEVRVKVAFCGICGSDLHEVFEGPLTCCPVGQPHPLTGGTLPETLGHEFSGVVEELGEGVEEDGEGTEGRRTLRVGSRVCIEPVISCRQCDACKAGDTPLCDLAIGLYGYARPGGLAPFVNVASSNVHVVPDNVPLDIAALAEPLSVAWHAVAVSGFKMGESAFVIGCGPIGALVTRVLFAQGASAVYVSEPSASRRAIASQCGATAVFDPTTDDALARVREATGGQGVDVAIDCAGTQRTVDAAIESTRRKGRIVMVALFDKAKRPTVDMWALMTKERTLTSSCCFNAEDMRQVLAALSSGRIKVDDLITCRIALSEVFDKGLEVLRQDPTQVKILVDLEREAVQPASL</sequence>
<dbReference type="CDD" id="cd08233">
    <property type="entry name" value="butanediol_DH_like"/>
    <property type="match status" value="1"/>
</dbReference>
<dbReference type="InterPro" id="IPR002328">
    <property type="entry name" value="ADH_Zn_CS"/>
</dbReference>
<dbReference type="SMART" id="SM00829">
    <property type="entry name" value="PKS_ER"/>
    <property type="match status" value="1"/>
</dbReference>
<comment type="similarity">
    <text evidence="4">Belongs to the zinc-containing alcohol dehydrogenase family.</text>
</comment>
<evidence type="ECO:0000256" key="4">
    <source>
        <dbReference type="RuleBase" id="RU361277"/>
    </source>
</evidence>
<dbReference type="EMBL" id="KQ474086">
    <property type="protein sequence ID" value="KPV72596.1"/>
    <property type="molecule type" value="Genomic_DNA"/>
</dbReference>
<evidence type="ECO:0000313" key="6">
    <source>
        <dbReference type="EMBL" id="KPV72596.1"/>
    </source>
</evidence>
<dbReference type="GO" id="GO:0008270">
    <property type="term" value="F:zinc ion binding"/>
    <property type="evidence" value="ECO:0007669"/>
    <property type="project" value="InterPro"/>
</dbReference>
<dbReference type="Gene3D" id="3.90.180.10">
    <property type="entry name" value="Medium-chain alcohol dehydrogenases, catalytic domain"/>
    <property type="match status" value="1"/>
</dbReference>
<reference evidence="6 7" key="1">
    <citation type="journal article" date="2015" name="Front. Microbiol.">
        <title>Genome sequence of the plant growth promoting endophytic yeast Rhodotorula graminis WP1.</title>
        <authorList>
            <person name="Firrincieli A."/>
            <person name="Otillar R."/>
            <person name="Salamov A."/>
            <person name="Schmutz J."/>
            <person name="Khan Z."/>
            <person name="Redman R.S."/>
            <person name="Fleck N.D."/>
            <person name="Lindquist E."/>
            <person name="Grigoriev I.V."/>
            <person name="Doty S.L."/>
        </authorList>
    </citation>
    <scope>NUCLEOTIDE SEQUENCE [LARGE SCALE GENOMIC DNA]</scope>
    <source>
        <strain evidence="6 7">WP1</strain>
    </source>
</reference>
<keyword evidence="2 4" id="KW-0862">Zinc</keyword>
<organism evidence="6 7">
    <name type="scientific">Rhodotorula graminis (strain WP1)</name>
    <dbReference type="NCBI Taxonomy" id="578459"/>
    <lineage>
        <taxon>Eukaryota</taxon>
        <taxon>Fungi</taxon>
        <taxon>Dikarya</taxon>
        <taxon>Basidiomycota</taxon>
        <taxon>Pucciniomycotina</taxon>
        <taxon>Microbotryomycetes</taxon>
        <taxon>Sporidiobolales</taxon>
        <taxon>Sporidiobolaceae</taxon>
        <taxon>Rhodotorula</taxon>
    </lineage>
</organism>
<dbReference type="InterPro" id="IPR011032">
    <property type="entry name" value="GroES-like_sf"/>
</dbReference>
<keyword evidence="3" id="KW-0560">Oxidoreductase</keyword>
<dbReference type="PROSITE" id="PS00059">
    <property type="entry name" value="ADH_ZINC"/>
    <property type="match status" value="1"/>
</dbReference>
<evidence type="ECO:0000256" key="1">
    <source>
        <dbReference type="ARBA" id="ARBA00022723"/>
    </source>
</evidence>
<dbReference type="OMA" id="AMGHEMS"/>
<dbReference type="InterPro" id="IPR013154">
    <property type="entry name" value="ADH-like_N"/>
</dbReference>
<comment type="cofactor">
    <cofactor evidence="4">
        <name>Zn(2+)</name>
        <dbReference type="ChEBI" id="CHEBI:29105"/>
    </cofactor>
</comment>
<dbReference type="STRING" id="578459.A0A0P9FAH1"/>
<dbReference type="Gene3D" id="3.40.50.720">
    <property type="entry name" value="NAD(P)-binding Rossmann-like Domain"/>
    <property type="match status" value="1"/>
</dbReference>
<dbReference type="PANTHER" id="PTHR43401:SF2">
    <property type="entry name" value="L-THREONINE 3-DEHYDROGENASE"/>
    <property type="match status" value="1"/>
</dbReference>
<dbReference type="Pfam" id="PF08240">
    <property type="entry name" value="ADH_N"/>
    <property type="match status" value="1"/>
</dbReference>
<keyword evidence="1 4" id="KW-0479">Metal-binding</keyword>
<evidence type="ECO:0000259" key="5">
    <source>
        <dbReference type="SMART" id="SM00829"/>
    </source>
</evidence>
<dbReference type="Proteomes" id="UP000053890">
    <property type="component" value="Unassembled WGS sequence"/>
</dbReference>
<proteinExistence type="inferred from homology"/>
<dbReference type="InterPro" id="IPR036291">
    <property type="entry name" value="NAD(P)-bd_dom_sf"/>
</dbReference>
<keyword evidence="7" id="KW-1185">Reference proteome</keyword>
<gene>
    <name evidence="6" type="ORF">RHOBADRAFT_39181</name>
</gene>
<dbReference type="AlphaFoldDB" id="A0A0P9FAH1"/>
<dbReference type="RefSeq" id="XP_018268645.1">
    <property type="nucleotide sequence ID" value="XM_018413599.1"/>
</dbReference>
<dbReference type="SUPFAM" id="SSF51735">
    <property type="entry name" value="NAD(P)-binding Rossmann-fold domains"/>
    <property type="match status" value="1"/>
</dbReference>
<dbReference type="PANTHER" id="PTHR43401">
    <property type="entry name" value="L-THREONINE 3-DEHYDROGENASE"/>
    <property type="match status" value="1"/>
</dbReference>
<name>A0A0P9FAH1_RHOGW</name>
<dbReference type="InterPro" id="IPR050129">
    <property type="entry name" value="Zn_alcohol_dh"/>
</dbReference>
<evidence type="ECO:0000256" key="3">
    <source>
        <dbReference type="ARBA" id="ARBA00023002"/>
    </source>
</evidence>
<dbReference type="OrthoDB" id="3941538at2759"/>
<dbReference type="InterPro" id="IPR020843">
    <property type="entry name" value="ER"/>
</dbReference>